<evidence type="ECO:0000256" key="8">
    <source>
        <dbReference type="PIRSR" id="PIRSR601461-1"/>
    </source>
</evidence>
<keyword evidence="5" id="KW-0378">Hydrolase</keyword>
<keyword evidence="6" id="KW-1015">Disulfide bond</keyword>
<dbReference type="EnsemblPlants" id="KQK14860">
    <property type="protein sequence ID" value="KQK14860"/>
    <property type="gene ID" value="BRADI_1g19070v3"/>
</dbReference>
<dbReference type="eggNOG" id="KOG1339">
    <property type="taxonomic scope" value="Eukaryota"/>
</dbReference>
<dbReference type="HOGENOM" id="CLU_005738_5_1_1"/>
<feature type="signal peptide" evidence="9">
    <location>
        <begin position="1"/>
        <end position="26"/>
    </location>
</feature>
<dbReference type="GO" id="GO:0006508">
    <property type="term" value="P:proteolysis"/>
    <property type="evidence" value="ECO:0007669"/>
    <property type="project" value="UniProtKB-KW"/>
</dbReference>
<proteinExistence type="inferred from homology"/>
<dbReference type="STRING" id="15368.I1GRK7"/>
<reference evidence="11 12" key="1">
    <citation type="journal article" date="2010" name="Nature">
        <title>Genome sequencing and analysis of the model grass Brachypodium distachyon.</title>
        <authorList>
            <consortium name="International Brachypodium Initiative"/>
        </authorList>
    </citation>
    <scope>NUCLEOTIDE SEQUENCE [LARGE SCALE GENOMIC DNA]</scope>
    <source>
        <strain evidence="11 12">Bd21</strain>
    </source>
</reference>
<dbReference type="PANTHER" id="PTHR13683:SF798">
    <property type="entry name" value="ASPARTYL PROTEASE AED3-LIKE"/>
    <property type="match status" value="1"/>
</dbReference>
<keyword evidence="2" id="KW-0645">Protease</keyword>
<dbReference type="KEGG" id="bdi:100827018"/>
<evidence type="ECO:0000256" key="7">
    <source>
        <dbReference type="ARBA" id="ARBA00023180"/>
    </source>
</evidence>
<dbReference type="FunFam" id="2.40.70.10:FF:000022">
    <property type="entry name" value="Aspartyl protease AED3"/>
    <property type="match status" value="1"/>
</dbReference>
<evidence type="ECO:0000313" key="12">
    <source>
        <dbReference type="EnsemblPlants" id="KQK14860"/>
    </source>
</evidence>
<dbReference type="InterPro" id="IPR032861">
    <property type="entry name" value="TAXi_N"/>
</dbReference>
<name>I1GRK7_BRADI</name>
<dbReference type="FunFam" id="2.40.70.10:FF:000040">
    <property type="entry name" value="aspartyl protease AED3"/>
    <property type="match status" value="1"/>
</dbReference>
<evidence type="ECO:0000256" key="4">
    <source>
        <dbReference type="ARBA" id="ARBA00022750"/>
    </source>
</evidence>
<keyword evidence="3 9" id="KW-0732">Signal</keyword>
<dbReference type="Pfam" id="PF14543">
    <property type="entry name" value="TAXi_N"/>
    <property type="match status" value="1"/>
</dbReference>
<dbReference type="InterPro" id="IPR021109">
    <property type="entry name" value="Peptidase_aspartic_dom_sf"/>
</dbReference>
<evidence type="ECO:0000256" key="1">
    <source>
        <dbReference type="ARBA" id="ARBA00007447"/>
    </source>
</evidence>
<protein>
    <recommendedName>
        <fullName evidence="10">Peptidase A1 domain-containing protein</fullName>
    </recommendedName>
</protein>
<dbReference type="GeneID" id="100827018"/>
<feature type="active site" evidence="8">
    <location>
        <position position="323"/>
    </location>
</feature>
<evidence type="ECO:0000256" key="9">
    <source>
        <dbReference type="SAM" id="SignalP"/>
    </source>
</evidence>
<evidence type="ECO:0000313" key="11">
    <source>
        <dbReference type="EMBL" id="KQK14860.1"/>
    </source>
</evidence>
<dbReference type="InterPro" id="IPR001461">
    <property type="entry name" value="Aspartic_peptidase_A1"/>
</dbReference>
<reference evidence="12" key="3">
    <citation type="submission" date="2018-08" db="UniProtKB">
        <authorList>
            <consortium name="EnsemblPlants"/>
        </authorList>
    </citation>
    <scope>IDENTIFICATION</scope>
    <source>
        <strain evidence="12">cv. Bd21</strain>
    </source>
</reference>
<feature type="active site" evidence="8">
    <location>
        <position position="112"/>
    </location>
</feature>
<dbReference type="EMBL" id="CM000880">
    <property type="protein sequence ID" value="KQK14860.1"/>
    <property type="molecule type" value="Genomic_DNA"/>
</dbReference>
<dbReference type="Gramene" id="KQK14860">
    <property type="protein sequence ID" value="KQK14860"/>
    <property type="gene ID" value="BRADI_1g19070v3"/>
</dbReference>
<dbReference type="PROSITE" id="PS51767">
    <property type="entry name" value="PEPTIDASE_A1"/>
    <property type="match status" value="1"/>
</dbReference>
<dbReference type="AlphaFoldDB" id="I1GRK7"/>
<dbReference type="InterPro" id="IPR032799">
    <property type="entry name" value="TAXi_C"/>
</dbReference>
<dbReference type="Gene3D" id="2.40.70.10">
    <property type="entry name" value="Acid Proteases"/>
    <property type="match status" value="2"/>
</dbReference>
<dbReference type="OrthoDB" id="2747330at2759"/>
<dbReference type="Pfam" id="PF14541">
    <property type="entry name" value="TAXi_C"/>
    <property type="match status" value="1"/>
</dbReference>
<dbReference type="RefSeq" id="XP_003559856.1">
    <property type="nucleotide sequence ID" value="XM_003559808.4"/>
</dbReference>
<keyword evidence="13" id="KW-1185">Reference proteome</keyword>
<dbReference type="InterPro" id="IPR033121">
    <property type="entry name" value="PEPTIDASE_A1"/>
</dbReference>
<gene>
    <name evidence="12" type="primary">LOC100827018</name>
    <name evidence="11" type="ORF">BRADI_1g19070v3</name>
</gene>
<evidence type="ECO:0000313" key="13">
    <source>
        <dbReference type="Proteomes" id="UP000008810"/>
    </source>
</evidence>
<accession>I1GRK7</accession>
<evidence type="ECO:0000256" key="3">
    <source>
        <dbReference type="ARBA" id="ARBA00022729"/>
    </source>
</evidence>
<feature type="domain" description="Peptidase A1" evidence="10">
    <location>
        <begin position="94"/>
        <end position="451"/>
    </location>
</feature>
<organism evidence="12">
    <name type="scientific">Brachypodium distachyon</name>
    <name type="common">Purple false brome</name>
    <name type="synonym">Trachynia distachya</name>
    <dbReference type="NCBI Taxonomy" id="15368"/>
    <lineage>
        <taxon>Eukaryota</taxon>
        <taxon>Viridiplantae</taxon>
        <taxon>Streptophyta</taxon>
        <taxon>Embryophyta</taxon>
        <taxon>Tracheophyta</taxon>
        <taxon>Spermatophyta</taxon>
        <taxon>Magnoliopsida</taxon>
        <taxon>Liliopsida</taxon>
        <taxon>Poales</taxon>
        <taxon>Poaceae</taxon>
        <taxon>BOP clade</taxon>
        <taxon>Pooideae</taxon>
        <taxon>Stipodae</taxon>
        <taxon>Brachypodieae</taxon>
        <taxon>Brachypodium</taxon>
    </lineage>
</organism>
<dbReference type="Proteomes" id="UP000008810">
    <property type="component" value="Chromosome 1"/>
</dbReference>
<dbReference type="OMA" id="PTITFIF"/>
<keyword evidence="4" id="KW-0064">Aspartyl protease</keyword>
<sequence length="460" mass="47196">MTESWFPIRAAAALSVAVLLLAGVAAASASAATLEVSLVKNSNNDAAPSSSWTSFIAAQTSRDTSRVLYLSSLASGFGGAPLASGRQLLHTPTYLVRASLGTPPQRLLLAVDTSNDAAWVPCAGCHGCPTTAPSFNPASSATFRPVPCGAPPCSQAPNPSCTSLAKSKNSCGFSLSYGDSSLDATLSQDNLAVTANGGVIKGYTFGCLTKSNGSAAPAQGLLGLGRGPLGFVAQTKGIYEGTFSYCLPSYYRSAANFSGSLTLGRKGQPAPEKMKTTPLLASPHRPSLYYVAMTGVRIGKKSVPIPPSALAFDAATGAGTVLDSGTMFARLAQPAYAAVRDEVRRRVAGSLRRRGGGGASVSVSSLGGFDTCYNVSTVAWPAVTLVFGGGMEVRLPEENVVIRSTYGSTSCLAMAASPADGVNAALNVIGSLQQQNHRVLFDVPNARVGFARERCTAAFA</sequence>
<comment type="similarity">
    <text evidence="1">Belongs to the peptidase A1 family.</text>
</comment>
<dbReference type="FunCoup" id="I1GRK7">
    <property type="interactions" value="299"/>
</dbReference>
<dbReference type="PANTHER" id="PTHR13683">
    <property type="entry name" value="ASPARTYL PROTEASES"/>
    <property type="match status" value="1"/>
</dbReference>
<reference evidence="11" key="2">
    <citation type="submission" date="2017-06" db="EMBL/GenBank/DDBJ databases">
        <title>WGS assembly of Brachypodium distachyon.</title>
        <authorList>
            <consortium name="The International Brachypodium Initiative"/>
            <person name="Lucas S."/>
            <person name="Harmon-Smith M."/>
            <person name="Lail K."/>
            <person name="Tice H."/>
            <person name="Grimwood J."/>
            <person name="Bruce D."/>
            <person name="Barry K."/>
            <person name="Shu S."/>
            <person name="Lindquist E."/>
            <person name="Wang M."/>
            <person name="Pitluck S."/>
            <person name="Vogel J.P."/>
            <person name="Garvin D.F."/>
            <person name="Mockler T.C."/>
            <person name="Schmutz J."/>
            <person name="Rokhsar D."/>
            <person name="Bevan M.W."/>
        </authorList>
    </citation>
    <scope>NUCLEOTIDE SEQUENCE</scope>
    <source>
        <strain evidence="11">Bd21</strain>
    </source>
</reference>
<dbReference type="GO" id="GO:0004190">
    <property type="term" value="F:aspartic-type endopeptidase activity"/>
    <property type="evidence" value="ECO:0007669"/>
    <property type="project" value="UniProtKB-KW"/>
</dbReference>
<evidence type="ECO:0000256" key="2">
    <source>
        <dbReference type="ARBA" id="ARBA00022670"/>
    </source>
</evidence>
<keyword evidence="7" id="KW-0325">Glycoprotein</keyword>
<evidence type="ECO:0000256" key="5">
    <source>
        <dbReference type="ARBA" id="ARBA00022801"/>
    </source>
</evidence>
<evidence type="ECO:0000259" key="10">
    <source>
        <dbReference type="PROSITE" id="PS51767"/>
    </source>
</evidence>
<feature type="chain" id="PRO_5014094038" description="Peptidase A1 domain-containing protein" evidence="9">
    <location>
        <begin position="27"/>
        <end position="460"/>
    </location>
</feature>
<evidence type="ECO:0000256" key="6">
    <source>
        <dbReference type="ARBA" id="ARBA00023157"/>
    </source>
</evidence>
<dbReference type="SUPFAM" id="SSF50630">
    <property type="entry name" value="Acid proteases"/>
    <property type="match status" value="1"/>
</dbReference>